<keyword evidence="8 10" id="KW-0675">Receptor</keyword>
<evidence type="ECO:0000256" key="1">
    <source>
        <dbReference type="ARBA" id="ARBA00004651"/>
    </source>
</evidence>
<keyword evidence="5 10" id="KW-0552">Olfaction</keyword>
<dbReference type="VEuPathDB" id="VectorBase:LLONM1_005761"/>
<proteinExistence type="inferred from homology"/>
<protein>
    <recommendedName>
        <fullName evidence="10">Odorant receptor</fullName>
    </recommendedName>
</protein>
<organism evidence="11 12">
    <name type="scientific">Lutzomyia longipalpis</name>
    <name type="common">Sand fly</name>
    <dbReference type="NCBI Taxonomy" id="7200"/>
    <lineage>
        <taxon>Eukaryota</taxon>
        <taxon>Metazoa</taxon>
        <taxon>Ecdysozoa</taxon>
        <taxon>Arthropoda</taxon>
        <taxon>Hexapoda</taxon>
        <taxon>Insecta</taxon>
        <taxon>Pterygota</taxon>
        <taxon>Neoptera</taxon>
        <taxon>Endopterygota</taxon>
        <taxon>Diptera</taxon>
        <taxon>Nematocera</taxon>
        <taxon>Psychodoidea</taxon>
        <taxon>Psychodidae</taxon>
        <taxon>Lutzomyia</taxon>
        <taxon>Lutzomyia</taxon>
    </lineage>
</organism>
<feature type="transmembrane region" description="Helical" evidence="10">
    <location>
        <begin position="69"/>
        <end position="91"/>
    </location>
</feature>
<reference evidence="11" key="1">
    <citation type="submission" date="2020-05" db="UniProtKB">
        <authorList>
            <consortium name="EnsemblMetazoa"/>
        </authorList>
    </citation>
    <scope>IDENTIFICATION</scope>
    <source>
        <strain evidence="11">Jacobina</strain>
    </source>
</reference>
<evidence type="ECO:0000256" key="9">
    <source>
        <dbReference type="ARBA" id="ARBA00023224"/>
    </source>
</evidence>
<comment type="caution">
    <text evidence="10">Lacks conserved residue(s) required for the propagation of feature annotation.</text>
</comment>
<dbReference type="AlphaFoldDB" id="A0A240SXX1"/>
<feature type="transmembrane region" description="Helical" evidence="10">
    <location>
        <begin position="356"/>
        <end position="376"/>
    </location>
</feature>
<dbReference type="GO" id="GO:0005886">
    <property type="term" value="C:plasma membrane"/>
    <property type="evidence" value="ECO:0007669"/>
    <property type="project" value="UniProtKB-SubCell"/>
</dbReference>
<evidence type="ECO:0000256" key="3">
    <source>
        <dbReference type="ARBA" id="ARBA00022606"/>
    </source>
</evidence>
<keyword evidence="4 10" id="KW-0812">Transmembrane</keyword>
<dbReference type="GO" id="GO:0004984">
    <property type="term" value="F:olfactory receptor activity"/>
    <property type="evidence" value="ECO:0007669"/>
    <property type="project" value="InterPro"/>
</dbReference>
<dbReference type="InterPro" id="IPR004117">
    <property type="entry name" value="7tm6_olfct_rcpt"/>
</dbReference>
<feature type="transmembrane region" description="Helical" evidence="10">
    <location>
        <begin position="259"/>
        <end position="277"/>
    </location>
</feature>
<dbReference type="VEuPathDB" id="VectorBase:LLOJ010767"/>
<dbReference type="EnsemblMetazoa" id="LLOJ010767-RA">
    <property type="protein sequence ID" value="LLOJ010767-PA"/>
    <property type="gene ID" value="LLOJ010767"/>
</dbReference>
<dbReference type="Proteomes" id="UP000092461">
    <property type="component" value="Unassembled WGS sequence"/>
</dbReference>
<keyword evidence="7 10" id="KW-0472">Membrane</keyword>
<name>A0A240SXX1_LUTLO</name>
<dbReference type="Pfam" id="PF02949">
    <property type="entry name" value="7tm_6"/>
    <property type="match status" value="1"/>
</dbReference>
<dbReference type="PANTHER" id="PTHR21137:SF35">
    <property type="entry name" value="ODORANT RECEPTOR 19A-RELATED"/>
    <property type="match status" value="1"/>
</dbReference>
<dbReference type="EMBL" id="AJWK01027218">
    <property type="status" value="NOT_ANNOTATED_CDS"/>
    <property type="molecule type" value="Genomic_DNA"/>
</dbReference>
<feature type="transmembrane region" description="Helical" evidence="10">
    <location>
        <begin position="283"/>
        <end position="302"/>
    </location>
</feature>
<keyword evidence="12" id="KW-1185">Reference proteome</keyword>
<evidence type="ECO:0000256" key="10">
    <source>
        <dbReference type="RuleBase" id="RU351113"/>
    </source>
</evidence>
<accession>A0A240SXX1</accession>
<keyword evidence="3 10" id="KW-0716">Sensory transduction</keyword>
<keyword evidence="2" id="KW-1003">Cell membrane</keyword>
<sequence length="378" mass="43701">MKESKQLRMFNQEKGFIDFELSATTFRVTSGSWRNRILIAILGAQAFIVPVFLVRHLREALKNGLDLNLLLTVLFSFGYVQIILKVICALLKRRYFVKLFAWIELLYREQEADADLALILEKHLVDSLNVWKLLLRCGVISLASAAIVICVKMRLDPKLGITMNIPYLPSNHGLQKELAYLLQLIFMLTTSAYIILIDLSIIFLGLQIMAALSILNDYIRILDGMIKKYPDYLQTILKRHCDVIQNIHWLNKTVKEMSLAQFLCSTFILLLMFLFVRKEQNQFAAYVLCFCGLIQIIALCLFGEFIRIKTERLSTALYLTMWYELSLKDQKIFLIILGMAQREYCLKAAGMYNINVYSFLQILKIAVSYCAILYTFSN</sequence>
<comment type="subcellular location">
    <subcellularLocation>
        <location evidence="1 10">Cell membrane</location>
        <topology evidence="1 10">Multi-pass membrane protein</topology>
    </subcellularLocation>
</comment>
<evidence type="ECO:0000256" key="6">
    <source>
        <dbReference type="ARBA" id="ARBA00022989"/>
    </source>
</evidence>
<evidence type="ECO:0000256" key="4">
    <source>
        <dbReference type="ARBA" id="ARBA00022692"/>
    </source>
</evidence>
<keyword evidence="9 10" id="KW-0807">Transducer</keyword>
<dbReference type="GO" id="GO:0007165">
    <property type="term" value="P:signal transduction"/>
    <property type="evidence" value="ECO:0007669"/>
    <property type="project" value="UniProtKB-KW"/>
</dbReference>
<evidence type="ECO:0000256" key="7">
    <source>
        <dbReference type="ARBA" id="ARBA00023136"/>
    </source>
</evidence>
<evidence type="ECO:0000256" key="8">
    <source>
        <dbReference type="ARBA" id="ARBA00023170"/>
    </source>
</evidence>
<feature type="transmembrane region" description="Helical" evidence="10">
    <location>
        <begin position="178"/>
        <end position="206"/>
    </location>
</feature>
<evidence type="ECO:0000313" key="12">
    <source>
        <dbReference type="Proteomes" id="UP000092461"/>
    </source>
</evidence>
<dbReference type="GO" id="GO:0005549">
    <property type="term" value="F:odorant binding"/>
    <property type="evidence" value="ECO:0007669"/>
    <property type="project" value="InterPro"/>
</dbReference>
<evidence type="ECO:0000256" key="5">
    <source>
        <dbReference type="ARBA" id="ARBA00022725"/>
    </source>
</evidence>
<comment type="similarity">
    <text evidence="10">Belongs to the insect chemoreceptor superfamily. Heteromeric odorant receptor channel (TC 1.A.69) family.</text>
</comment>
<dbReference type="PANTHER" id="PTHR21137">
    <property type="entry name" value="ODORANT RECEPTOR"/>
    <property type="match status" value="1"/>
</dbReference>
<keyword evidence="6 10" id="KW-1133">Transmembrane helix</keyword>
<feature type="transmembrane region" description="Helical" evidence="10">
    <location>
        <begin position="37"/>
        <end position="57"/>
    </location>
</feature>
<evidence type="ECO:0000256" key="2">
    <source>
        <dbReference type="ARBA" id="ARBA00022475"/>
    </source>
</evidence>
<evidence type="ECO:0000313" key="11">
    <source>
        <dbReference type="EnsemblMetazoa" id="LLOJ010767-PA"/>
    </source>
</evidence>